<dbReference type="PANTHER" id="PTHR22835:SF507">
    <property type="entry name" value="GDSL-LIKE LIPASE_ACYLHYDROLASE SUPERFAMILY PROTEIN"/>
    <property type="match status" value="1"/>
</dbReference>
<feature type="signal peptide" evidence="5">
    <location>
        <begin position="1"/>
        <end position="22"/>
    </location>
</feature>
<dbReference type="GO" id="GO:0016788">
    <property type="term" value="F:hydrolase activity, acting on ester bonds"/>
    <property type="evidence" value="ECO:0007669"/>
    <property type="project" value="InterPro"/>
</dbReference>
<protein>
    <submittedName>
        <fullName evidence="6">GDSL-like Lipase/Acylhydrolase superfamily protein</fullName>
    </submittedName>
</protein>
<sequence length="360" mass="39708">MKAVNVLFGLLWVWIMLVGISATRRAQPMLINFGDSNSDTGGVLAGAGLPIGLPHGITFFHRGTGRFGDGRLIIDFFCEHLNLSYLSPYLESLAPNFTSGVNFAVAGAMTLPQFVPFQLDVQVRQFVHFKNRSHELLSLGLSGNFINENGFRNALYMIDIGQNDLLVALYAANLTYAPVAAKIPSFIAEIKLAIQNLYQYGGRKFWIHSTGPLGCAAKELALHPHNATDLDKIGCFRVHNDLAKLFNKGLRKMCKELRLVLKDAAIVYVDIYTFKYNLFANPSKYGFVKPFKACCGSGGDPNNYNVKATCGQPGYSICNNVTLAIVWDGVHYTEAANKAVADMILSTPSLNLKLDRFWSH</sequence>
<evidence type="ECO:0000256" key="2">
    <source>
        <dbReference type="ARBA" id="ARBA00022729"/>
    </source>
</evidence>
<accession>A0A2U1PEB8</accession>
<dbReference type="SUPFAM" id="SSF52266">
    <property type="entry name" value="SGNH hydrolase"/>
    <property type="match status" value="1"/>
</dbReference>
<keyword evidence="7" id="KW-1185">Reference proteome</keyword>
<dbReference type="CDD" id="cd01837">
    <property type="entry name" value="SGNH_plant_lipase_like"/>
    <property type="match status" value="1"/>
</dbReference>
<dbReference type="OrthoDB" id="655468at2759"/>
<keyword evidence="4" id="KW-0325">Glycoprotein</keyword>
<keyword evidence="3 6" id="KW-0378">Hydrolase</keyword>
<evidence type="ECO:0000256" key="3">
    <source>
        <dbReference type="ARBA" id="ARBA00022801"/>
    </source>
</evidence>
<dbReference type="Proteomes" id="UP000245207">
    <property type="component" value="Unassembled WGS sequence"/>
</dbReference>
<gene>
    <name evidence="6" type="ORF">CTI12_AA162400</name>
</gene>
<name>A0A2U1PEB8_ARTAN</name>
<feature type="chain" id="PRO_5015501640" evidence="5">
    <location>
        <begin position="23"/>
        <end position="360"/>
    </location>
</feature>
<comment type="caution">
    <text evidence="6">The sequence shown here is derived from an EMBL/GenBank/DDBJ whole genome shotgun (WGS) entry which is preliminary data.</text>
</comment>
<evidence type="ECO:0000313" key="6">
    <source>
        <dbReference type="EMBL" id="PWA84095.1"/>
    </source>
</evidence>
<dbReference type="Pfam" id="PF00657">
    <property type="entry name" value="Lipase_GDSL"/>
    <property type="match status" value="1"/>
</dbReference>
<evidence type="ECO:0000256" key="5">
    <source>
        <dbReference type="SAM" id="SignalP"/>
    </source>
</evidence>
<keyword evidence="2 5" id="KW-0732">Signal</keyword>
<dbReference type="Gene3D" id="3.40.50.1110">
    <property type="entry name" value="SGNH hydrolase"/>
    <property type="match status" value="1"/>
</dbReference>
<evidence type="ECO:0000256" key="1">
    <source>
        <dbReference type="ARBA" id="ARBA00008668"/>
    </source>
</evidence>
<dbReference type="InterPro" id="IPR001087">
    <property type="entry name" value="GDSL"/>
</dbReference>
<dbReference type="PANTHER" id="PTHR22835">
    <property type="entry name" value="ZINC FINGER FYVE DOMAIN CONTAINING PROTEIN"/>
    <property type="match status" value="1"/>
</dbReference>
<dbReference type="InterPro" id="IPR035669">
    <property type="entry name" value="SGNH_plant_lipase-like"/>
</dbReference>
<reference evidence="6 7" key="1">
    <citation type="journal article" date="2018" name="Mol. Plant">
        <title>The genome of Artemisia annua provides insight into the evolution of Asteraceae family and artemisinin biosynthesis.</title>
        <authorList>
            <person name="Shen Q."/>
            <person name="Zhang L."/>
            <person name="Liao Z."/>
            <person name="Wang S."/>
            <person name="Yan T."/>
            <person name="Shi P."/>
            <person name="Liu M."/>
            <person name="Fu X."/>
            <person name="Pan Q."/>
            <person name="Wang Y."/>
            <person name="Lv Z."/>
            <person name="Lu X."/>
            <person name="Zhang F."/>
            <person name="Jiang W."/>
            <person name="Ma Y."/>
            <person name="Chen M."/>
            <person name="Hao X."/>
            <person name="Li L."/>
            <person name="Tang Y."/>
            <person name="Lv G."/>
            <person name="Zhou Y."/>
            <person name="Sun X."/>
            <person name="Brodelius P.E."/>
            <person name="Rose J.K.C."/>
            <person name="Tang K."/>
        </authorList>
    </citation>
    <scope>NUCLEOTIDE SEQUENCE [LARGE SCALE GENOMIC DNA]</scope>
    <source>
        <strain evidence="7">cv. Huhao1</strain>
        <tissue evidence="6">Leaf</tissue>
    </source>
</reference>
<comment type="similarity">
    <text evidence="1">Belongs to the 'GDSL' lipolytic enzyme family.</text>
</comment>
<dbReference type="InterPro" id="IPR036514">
    <property type="entry name" value="SGNH_hydro_sf"/>
</dbReference>
<dbReference type="AlphaFoldDB" id="A0A2U1PEB8"/>
<evidence type="ECO:0000313" key="7">
    <source>
        <dbReference type="Proteomes" id="UP000245207"/>
    </source>
</evidence>
<dbReference type="EMBL" id="PKPP01001268">
    <property type="protein sequence ID" value="PWA84095.1"/>
    <property type="molecule type" value="Genomic_DNA"/>
</dbReference>
<organism evidence="6 7">
    <name type="scientific">Artemisia annua</name>
    <name type="common">Sweet wormwood</name>
    <dbReference type="NCBI Taxonomy" id="35608"/>
    <lineage>
        <taxon>Eukaryota</taxon>
        <taxon>Viridiplantae</taxon>
        <taxon>Streptophyta</taxon>
        <taxon>Embryophyta</taxon>
        <taxon>Tracheophyta</taxon>
        <taxon>Spermatophyta</taxon>
        <taxon>Magnoliopsida</taxon>
        <taxon>eudicotyledons</taxon>
        <taxon>Gunneridae</taxon>
        <taxon>Pentapetalae</taxon>
        <taxon>asterids</taxon>
        <taxon>campanulids</taxon>
        <taxon>Asterales</taxon>
        <taxon>Asteraceae</taxon>
        <taxon>Asteroideae</taxon>
        <taxon>Anthemideae</taxon>
        <taxon>Artemisiinae</taxon>
        <taxon>Artemisia</taxon>
    </lineage>
</organism>
<proteinExistence type="inferred from homology"/>
<evidence type="ECO:0000256" key="4">
    <source>
        <dbReference type="ARBA" id="ARBA00023180"/>
    </source>
</evidence>